<dbReference type="GO" id="GO:0005049">
    <property type="term" value="F:nuclear export signal receptor activity"/>
    <property type="evidence" value="ECO:0007669"/>
    <property type="project" value="InterPro"/>
</dbReference>
<keyword evidence="1" id="KW-0819">tRNA processing</keyword>
<dbReference type="InterPro" id="IPR011989">
    <property type="entry name" value="ARM-like"/>
</dbReference>
<dbReference type="Pfam" id="PF19273">
    <property type="entry name" value="Exportin-5"/>
    <property type="match status" value="1"/>
</dbReference>
<reference evidence="6" key="1">
    <citation type="submission" date="2014-02" db="EMBL/GenBank/DDBJ databases">
        <title>The Genome Sequence of Trichophyton rubrum (morphotype fischeri) CBS 288.86.</title>
        <authorList>
            <consortium name="The Broad Institute Genomics Platform"/>
            <person name="Cuomo C.A."/>
            <person name="White T.C."/>
            <person name="Graser Y."/>
            <person name="Martinez-Rossi N."/>
            <person name="Heitman J."/>
            <person name="Young S.K."/>
            <person name="Zeng Q."/>
            <person name="Gargeya S."/>
            <person name="Abouelleil A."/>
            <person name="Alvarado L."/>
            <person name="Chapman S.B."/>
            <person name="Gainer-Dewar J."/>
            <person name="Goldberg J."/>
            <person name="Griggs A."/>
            <person name="Gujja S."/>
            <person name="Hansen M."/>
            <person name="Howarth C."/>
            <person name="Imamovic A."/>
            <person name="Larimer J."/>
            <person name="Martinez D."/>
            <person name="Murphy C."/>
            <person name="Pearson M.D."/>
            <person name="Persinoti G."/>
            <person name="Poon T."/>
            <person name="Priest M."/>
            <person name="Roberts A.D."/>
            <person name="Saif S."/>
            <person name="Shea T.D."/>
            <person name="Sykes S.N."/>
            <person name="Wortman J."/>
            <person name="Nusbaum C."/>
            <person name="Birren B."/>
        </authorList>
    </citation>
    <scope>NUCLEOTIDE SEQUENCE [LARGE SCALE GENOMIC DNA]</scope>
    <source>
        <strain evidence="6">CBS 288.86</strain>
    </source>
</reference>
<dbReference type="Proteomes" id="UP000023758">
    <property type="component" value="Unassembled WGS sequence"/>
</dbReference>
<dbReference type="InterPro" id="IPR045478">
    <property type="entry name" value="Exportin-5_C"/>
</dbReference>
<evidence type="ECO:0000259" key="5">
    <source>
        <dbReference type="Pfam" id="PF19273"/>
    </source>
</evidence>
<dbReference type="InterPro" id="IPR016024">
    <property type="entry name" value="ARM-type_fold"/>
</dbReference>
<dbReference type="PANTHER" id="PTHR11223">
    <property type="entry name" value="EXPORTIN 1/5"/>
    <property type="match status" value="1"/>
</dbReference>
<dbReference type="GO" id="GO:0008033">
    <property type="term" value="P:tRNA processing"/>
    <property type="evidence" value="ECO:0007669"/>
    <property type="project" value="UniProtKB-KW"/>
</dbReference>
<dbReference type="GO" id="GO:0005737">
    <property type="term" value="C:cytoplasm"/>
    <property type="evidence" value="ECO:0007669"/>
    <property type="project" value="TreeGrafter"/>
</dbReference>
<dbReference type="SUPFAM" id="SSF48371">
    <property type="entry name" value="ARM repeat"/>
    <property type="match status" value="1"/>
</dbReference>
<evidence type="ECO:0000313" key="6">
    <source>
        <dbReference type="EMBL" id="EZF55134.1"/>
    </source>
</evidence>
<dbReference type="GO" id="GO:0042565">
    <property type="term" value="C:RNA nuclear export complex"/>
    <property type="evidence" value="ECO:0007669"/>
    <property type="project" value="TreeGrafter"/>
</dbReference>
<dbReference type="Pfam" id="PF08389">
    <property type="entry name" value="Xpo1"/>
    <property type="match status" value="1"/>
</dbReference>
<accession>A0A022WA28</accession>
<proteinExistence type="predicted"/>
<feature type="domain" description="Exportin-5 C-terminal" evidence="5">
    <location>
        <begin position="336"/>
        <end position="1185"/>
    </location>
</feature>
<evidence type="ECO:0000259" key="4">
    <source>
        <dbReference type="Pfam" id="PF08389"/>
    </source>
</evidence>
<name>A0A022WA28_TRIRU</name>
<sequence>MADSIQPSDGSENAAPQLANIIQALDVIHSPASSNEVRKQASEFLEQQKHEKAAVQNGYFLAAEKSHSPVVQHLGLSLLEHVLRYKFLELSPDQVNHTRGLVMSLAEGLRCQDPSYIRNKVASLWVELAKRTWGLEWPRMDESLVQLWNATFTHKELVLTVLETLSEDIIHQEDTASSLRGTDLNRALVEICTPYDVFKVAYPTRDHHTEIRSGSEGWIFRVSYFLSDCVRNFHASVEARTCALKSLSCLRSFVAWVIPMAIDSSQCIMAICSALEVEDDTILLAAVEALHSLYGRSTYNIEEFQRLVNIIYQNDHLNLLRKLYEWSIVGADNIIESKYSISKKLSELISYIAGFLEEKSVDFTKSIDLPSFFSFLISILQNPSLVVSIPVLHSWSRLLASSHIGGLDIVNNLIGQLLQICSQRLVRYEALPEDSDDPTMVFLSEDIDTIPERHAFVGNYRRYCSQVIEVIVQKHALEAIPHILTEVDSALDNVYAGNAPFNVATFQKQSIPALRADIQFTVVEAMLKGYLKWKGSLGSNPQQDEQQRLELENALENWAMGLMNRNFEDPCIKQRVLRLCVDISAKALVDRPSYALKILEHILMVQIPDHPEYSAYSESVRELYNMATYEIRRLAIRYADYFANYYEPLEQKAQEIGKRPNDEGRPHMELSAILLIIMQRARNVDPYIRQARLNSFVDPIKQAWTNQELKLVLGSFKGFYDVLGLDKVRPYLQKREAQKIEDWTAVPLDAEGIHIQEDLSKKFQELPLRPTRTLLAVSTEKVKKDEPAYQIALDLWKDTIPLILPTILQLISHAHAFHNPDNWEGLPEDMRPVVGRILTDRFWQAGISSGSRQEFYSKIAGSKTTLEGLSSSVRGKVRAVREACYSVLFSMSRLENYFYGFPELPVPLSQALYKDAFSLSSHQFSVLLNISRCLIDDCPSDARADFLPPMMSALFLQLDQKVTGEWDMIQRRRIGVVDDDLTEEMKDESILRQLTYSAVIMVASFLDPEREEGAQNPSKTGELKASDEGQPETMRSFIISSTQILEPVLLFCTHALQMHDTRCCAIITRVIRSMLSEFVPATDTPTAATIREFISTEVLKACINSAHDPYFVDMQKDLAQLISSIWILYGPTTNTPRSIILSLPRILEQKVKAAEDALHGSASSRQQKAIILDLLEGVRGVRISEQGRILGTAVNRRKERSAMQARYISTGMEGEEVKKIDINDGADLTFVADIFNQA</sequence>
<feature type="region of interest" description="Disordered" evidence="3">
    <location>
        <begin position="1010"/>
        <end position="1030"/>
    </location>
</feature>
<dbReference type="HOGENOM" id="CLU_003712_0_0_1"/>
<organism evidence="6">
    <name type="scientific">Trichophyton rubrum CBS 288.86</name>
    <dbReference type="NCBI Taxonomy" id="1215330"/>
    <lineage>
        <taxon>Eukaryota</taxon>
        <taxon>Fungi</taxon>
        <taxon>Dikarya</taxon>
        <taxon>Ascomycota</taxon>
        <taxon>Pezizomycotina</taxon>
        <taxon>Eurotiomycetes</taxon>
        <taxon>Eurotiomycetidae</taxon>
        <taxon>Onygenales</taxon>
        <taxon>Arthrodermataceae</taxon>
        <taxon>Trichophyton</taxon>
    </lineage>
</organism>
<dbReference type="GO" id="GO:0003723">
    <property type="term" value="F:RNA binding"/>
    <property type="evidence" value="ECO:0007669"/>
    <property type="project" value="TreeGrafter"/>
</dbReference>
<dbReference type="AlphaFoldDB" id="A0A022WA28"/>
<dbReference type="Gene3D" id="1.25.10.10">
    <property type="entry name" value="Leucine-rich Repeat Variant"/>
    <property type="match status" value="1"/>
</dbReference>
<evidence type="ECO:0000256" key="3">
    <source>
        <dbReference type="SAM" id="MobiDB-lite"/>
    </source>
</evidence>
<dbReference type="EMBL" id="KK207759">
    <property type="protein sequence ID" value="EZF55134.1"/>
    <property type="molecule type" value="Genomic_DNA"/>
</dbReference>
<comment type="function">
    <text evidence="2">tRNA nucleus export receptor which facilitates tRNA translocation across the nuclear pore complex. Involved in pre-tRNA splicing, probably by affecting the interaction of pre-tRNA with splicing endonuclease.</text>
</comment>
<evidence type="ECO:0000256" key="2">
    <source>
        <dbReference type="ARBA" id="ARBA00025147"/>
    </source>
</evidence>
<dbReference type="InterPro" id="IPR045065">
    <property type="entry name" value="XPO1/5"/>
</dbReference>
<gene>
    <name evidence="6" type="ORF">H103_02257</name>
</gene>
<protein>
    <submittedName>
        <fullName evidence="6">Uncharacterized protein</fullName>
    </submittedName>
</protein>
<dbReference type="GO" id="GO:0006611">
    <property type="term" value="P:protein export from nucleus"/>
    <property type="evidence" value="ECO:0007669"/>
    <property type="project" value="InterPro"/>
</dbReference>
<dbReference type="InterPro" id="IPR013598">
    <property type="entry name" value="Exportin-1/Importin-b-like"/>
</dbReference>
<evidence type="ECO:0000256" key="1">
    <source>
        <dbReference type="ARBA" id="ARBA00022694"/>
    </source>
</evidence>
<dbReference type="OrthoDB" id="2215036at2759"/>
<dbReference type="GO" id="GO:0005634">
    <property type="term" value="C:nucleus"/>
    <property type="evidence" value="ECO:0007669"/>
    <property type="project" value="TreeGrafter"/>
</dbReference>
<dbReference type="GO" id="GO:0006405">
    <property type="term" value="P:RNA export from nucleus"/>
    <property type="evidence" value="ECO:0007669"/>
    <property type="project" value="TreeGrafter"/>
</dbReference>
<feature type="domain" description="Exportin-1/Importin-beta-like" evidence="4">
    <location>
        <begin position="114"/>
        <end position="290"/>
    </location>
</feature>
<dbReference type="PANTHER" id="PTHR11223:SF3">
    <property type="entry name" value="EXPORTIN-5"/>
    <property type="match status" value="1"/>
</dbReference>